<dbReference type="PANTHER" id="PTHR43649">
    <property type="entry name" value="ARABINOSE-BINDING PROTEIN-RELATED"/>
    <property type="match status" value="1"/>
</dbReference>
<proteinExistence type="predicted"/>
<dbReference type="InterPro" id="IPR006311">
    <property type="entry name" value="TAT_signal"/>
</dbReference>
<dbReference type="PANTHER" id="PTHR43649:SF11">
    <property type="entry name" value="ABC TRANSPORTER SUBSTRATE-BINDING PROTEIN YESO-RELATED"/>
    <property type="match status" value="1"/>
</dbReference>
<feature type="compositionally biased region" description="Polar residues" evidence="1">
    <location>
        <begin position="1"/>
        <end position="14"/>
    </location>
</feature>
<dbReference type="InterPro" id="IPR006059">
    <property type="entry name" value="SBP"/>
</dbReference>
<dbReference type="AlphaFoldDB" id="A0A934I9K3"/>
<reference evidence="2" key="1">
    <citation type="submission" date="2020-12" db="EMBL/GenBank/DDBJ databases">
        <title>Sanguibacter suaedae sp. nov., isolated from Suaeda aralocaspica.</title>
        <authorList>
            <person name="Ma Q."/>
        </authorList>
    </citation>
    <scope>NUCLEOTIDE SEQUENCE</scope>
    <source>
        <strain evidence="2">YZGR15</strain>
    </source>
</reference>
<gene>
    <name evidence="2" type="ORF">JAV76_02445</name>
</gene>
<dbReference type="Proteomes" id="UP000602087">
    <property type="component" value="Unassembled WGS sequence"/>
</dbReference>
<accession>A0A934I9K3</accession>
<dbReference type="RefSeq" id="WP_198732448.1">
    <property type="nucleotide sequence ID" value="NZ_JAEINH010000002.1"/>
</dbReference>
<dbReference type="Pfam" id="PF13416">
    <property type="entry name" value="SBP_bac_8"/>
    <property type="match status" value="1"/>
</dbReference>
<dbReference type="InterPro" id="IPR050490">
    <property type="entry name" value="Bact_solute-bd_prot1"/>
</dbReference>
<evidence type="ECO:0000313" key="3">
    <source>
        <dbReference type="Proteomes" id="UP000602087"/>
    </source>
</evidence>
<dbReference type="SUPFAM" id="SSF53850">
    <property type="entry name" value="Periplasmic binding protein-like II"/>
    <property type="match status" value="1"/>
</dbReference>
<name>A0A934I9K3_9MICO</name>
<organism evidence="2 3">
    <name type="scientific">Sanguibacter suaedae</name>
    <dbReference type="NCBI Taxonomy" id="2795737"/>
    <lineage>
        <taxon>Bacteria</taxon>
        <taxon>Bacillati</taxon>
        <taxon>Actinomycetota</taxon>
        <taxon>Actinomycetes</taxon>
        <taxon>Micrococcales</taxon>
        <taxon>Sanguibacteraceae</taxon>
        <taxon>Sanguibacter</taxon>
    </lineage>
</organism>
<feature type="region of interest" description="Disordered" evidence="1">
    <location>
        <begin position="1"/>
        <end position="26"/>
    </location>
</feature>
<dbReference type="EMBL" id="JAEINH010000002">
    <property type="protein sequence ID" value="MBI9113873.1"/>
    <property type="molecule type" value="Genomic_DNA"/>
</dbReference>
<dbReference type="PROSITE" id="PS51318">
    <property type="entry name" value="TAT"/>
    <property type="match status" value="1"/>
</dbReference>
<keyword evidence="3" id="KW-1185">Reference proteome</keyword>
<comment type="caution">
    <text evidence="2">The sequence shown here is derived from an EMBL/GenBank/DDBJ whole genome shotgun (WGS) entry which is preliminary data.</text>
</comment>
<sequence>MSQHPTSGTTTRSAAPTARHGRSRRRGLAATAGIAVTGFLLAACGSGDGGLAPADRPAGEATAAEGPVELRFSWWGSDTRHQLTQEVIDLFEAEHENITIVADYASWGDYWDKLSTSVAAGDTPDIMTQEERYLREYASRGVIQDMSALDALDLSGIDEEILGAGNFDDGQFGVPTGINAYALVADPQIYEQAGVEMPDDTSWTWDDYLQITTEIAANTPDGVYGAQDYGFNEPGFAIFARQKGEELYTPEGELGFSEETLAEWWELSLQLQEAGATPPATKSVEVENGGPEMSLVGTGQGAHSMFWTNQLEALTSAAGHDLELLRHPGEADGERTGMYFKPSMYYSISSTTEYPVEAAMFVDFLLNSTEAGELILSDRGLPANTDVREAVRDSFTDVDKQAAQFLDDLGPVIVDSLATPPEGSGEVVNIIKRINEQVLFGQITPQEAASQFMAEVEGAIG</sequence>
<dbReference type="Gene3D" id="3.40.190.10">
    <property type="entry name" value="Periplasmic binding protein-like II"/>
    <property type="match status" value="2"/>
</dbReference>
<evidence type="ECO:0000313" key="2">
    <source>
        <dbReference type="EMBL" id="MBI9113873.1"/>
    </source>
</evidence>
<evidence type="ECO:0000256" key="1">
    <source>
        <dbReference type="SAM" id="MobiDB-lite"/>
    </source>
</evidence>
<protein>
    <submittedName>
        <fullName evidence="2">Carbohydrate ABC transporter substrate-binding protein</fullName>
    </submittedName>
</protein>